<comment type="caution">
    <text evidence="8">The sequence shown here is derived from an EMBL/GenBank/DDBJ whole genome shotgun (WGS) entry which is preliminary data.</text>
</comment>
<keyword evidence="9" id="KW-1185">Reference proteome</keyword>
<reference evidence="8 9" key="1">
    <citation type="submission" date="2024-05" db="EMBL/GenBank/DDBJ databases">
        <authorList>
            <person name="Wallberg A."/>
        </authorList>
    </citation>
    <scope>NUCLEOTIDE SEQUENCE [LARGE SCALE GENOMIC DNA]</scope>
</reference>
<dbReference type="PANTHER" id="PTHR10183">
    <property type="entry name" value="CALPAIN"/>
    <property type="match status" value="1"/>
</dbReference>
<keyword evidence="3 6" id="KW-0378">Hydrolase</keyword>
<dbReference type="GO" id="GO:0005737">
    <property type="term" value="C:cytoplasm"/>
    <property type="evidence" value="ECO:0007669"/>
    <property type="project" value="TreeGrafter"/>
</dbReference>
<evidence type="ECO:0000256" key="2">
    <source>
        <dbReference type="ARBA" id="ARBA00022670"/>
    </source>
</evidence>
<sequence length="192" mass="22054">NCWFVAAVAPLTLNNKALHRVVPKDQSFKENYAGIFHFRFWQYGHWVTVIVDDRLPTHKGKLIFMTSRQSDEFWSALLEKAYAKLNGSYQATAWGSTGEGLEDLTGGLWETFKINNLREKPTKLFRRMLQAQKRGSLMGCMLNTVDGEAKPIDGMGIIYRHAYSITCVKYIKAGTTKDIEKMRMIRVRNPWG</sequence>
<dbReference type="GO" id="GO:0006508">
    <property type="term" value="P:proteolysis"/>
    <property type="evidence" value="ECO:0007669"/>
    <property type="project" value="UniProtKB-KW"/>
</dbReference>
<dbReference type="Proteomes" id="UP001497623">
    <property type="component" value="Unassembled WGS sequence"/>
</dbReference>
<evidence type="ECO:0000313" key="9">
    <source>
        <dbReference type="Proteomes" id="UP001497623"/>
    </source>
</evidence>
<name>A0AAV2SCN2_MEGNR</name>
<evidence type="ECO:0000256" key="4">
    <source>
        <dbReference type="ARBA" id="ARBA00022807"/>
    </source>
</evidence>
<evidence type="ECO:0000256" key="3">
    <source>
        <dbReference type="ARBA" id="ARBA00022801"/>
    </source>
</evidence>
<proteinExistence type="inferred from homology"/>
<evidence type="ECO:0000256" key="1">
    <source>
        <dbReference type="ARBA" id="ARBA00007623"/>
    </source>
</evidence>
<evidence type="ECO:0000259" key="7">
    <source>
        <dbReference type="PROSITE" id="PS50203"/>
    </source>
</evidence>
<evidence type="ECO:0000313" key="8">
    <source>
        <dbReference type="EMBL" id="CAL4178338.1"/>
    </source>
</evidence>
<dbReference type="AlphaFoldDB" id="A0AAV2SCN2"/>
<dbReference type="PRINTS" id="PR00704">
    <property type="entry name" value="CALPAIN"/>
</dbReference>
<dbReference type="SMART" id="SM00230">
    <property type="entry name" value="CysPc"/>
    <property type="match status" value="1"/>
</dbReference>
<dbReference type="InterPro" id="IPR001300">
    <property type="entry name" value="Peptidase_C2_calpain_cat"/>
</dbReference>
<dbReference type="Gene3D" id="3.90.70.10">
    <property type="entry name" value="Cysteine proteinases"/>
    <property type="match status" value="1"/>
</dbReference>
<dbReference type="PANTHER" id="PTHR10183:SF379">
    <property type="entry name" value="CALPAIN-5"/>
    <property type="match status" value="1"/>
</dbReference>
<keyword evidence="4 6" id="KW-0788">Thiol protease</keyword>
<feature type="non-terminal residue" evidence="8">
    <location>
        <position position="192"/>
    </location>
</feature>
<accession>A0AAV2SCN2</accession>
<organism evidence="8 9">
    <name type="scientific">Meganyctiphanes norvegica</name>
    <name type="common">Northern krill</name>
    <name type="synonym">Thysanopoda norvegica</name>
    <dbReference type="NCBI Taxonomy" id="48144"/>
    <lineage>
        <taxon>Eukaryota</taxon>
        <taxon>Metazoa</taxon>
        <taxon>Ecdysozoa</taxon>
        <taxon>Arthropoda</taxon>
        <taxon>Crustacea</taxon>
        <taxon>Multicrustacea</taxon>
        <taxon>Malacostraca</taxon>
        <taxon>Eumalacostraca</taxon>
        <taxon>Eucarida</taxon>
        <taxon>Euphausiacea</taxon>
        <taxon>Euphausiidae</taxon>
        <taxon>Meganyctiphanes</taxon>
    </lineage>
</organism>
<dbReference type="PROSITE" id="PS50203">
    <property type="entry name" value="CALPAIN_CAT"/>
    <property type="match status" value="1"/>
</dbReference>
<feature type="active site" evidence="5 6">
    <location>
        <position position="189"/>
    </location>
</feature>
<gene>
    <name evidence="8" type="ORF">MNOR_LOCUS35007</name>
</gene>
<dbReference type="SUPFAM" id="SSF54001">
    <property type="entry name" value="Cysteine proteinases"/>
    <property type="match status" value="1"/>
</dbReference>
<dbReference type="EMBL" id="CAXKWB010056484">
    <property type="protein sequence ID" value="CAL4178338.1"/>
    <property type="molecule type" value="Genomic_DNA"/>
</dbReference>
<feature type="active site" evidence="5 6">
    <location>
        <position position="161"/>
    </location>
</feature>
<comment type="similarity">
    <text evidence="1">Belongs to the peptidase C2 family.</text>
</comment>
<dbReference type="GO" id="GO:0004198">
    <property type="term" value="F:calcium-dependent cysteine-type endopeptidase activity"/>
    <property type="evidence" value="ECO:0007669"/>
    <property type="project" value="InterPro"/>
</dbReference>
<dbReference type="InterPro" id="IPR038765">
    <property type="entry name" value="Papain-like_cys_pep_sf"/>
</dbReference>
<feature type="active site" evidence="5 6">
    <location>
        <position position="2"/>
    </location>
</feature>
<feature type="non-terminal residue" evidence="8">
    <location>
        <position position="1"/>
    </location>
</feature>
<dbReference type="CDD" id="cd00044">
    <property type="entry name" value="CysPc"/>
    <property type="match status" value="1"/>
</dbReference>
<evidence type="ECO:0000256" key="5">
    <source>
        <dbReference type="PIRSR" id="PIRSR622684-1"/>
    </source>
</evidence>
<keyword evidence="2 6" id="KW-0645">Protease</keyword>
<feature type="domain" description="Calpain catalytic" evidence="7">
    <location>
        <begin position="1"/>
        <end position="192"/>
    </location>
</feature>
<dbReference type="InterPro" id="IPR022684">
    <property type="entry name" value="Calpain_cysteine_protease"/>
</dbReference>
<protein>
    <recommendedName>
        <fullName evidence="7">Calpain catalytic domain-containing protein</fullName>
    </recommendedName>
</protein>
<dbReference type="Pfam" id="PF00648">
    <property type="entry name" value="Peptidase_C2"/>
    <property type="match status" value="1"/>
</dbReference>
<evidence type="ECO:0000256" key="6">
    <source>
        <dbReference type="PROSITE-ProRule" id="PRU00239"/>
    </source>
</evidence>